<dbReference type="PRINTS" id="PR00463">
    <property type="entry name" value="EP450I"/>
</dbReference>
<dbReference type="RefSeq" id="WP_354700922.1">
    <property type="nucleotide sequence ID" value="NZ_CP114014.1"/>
</dbReference>
<dbReference type="InterPro" id="IPR017972">
    <property type="entry name" value="Cyt_P450_CS"/>
</dbReference>
<dbReference type="InterPro" id="IPR050121">
    <property type="entry name" value="Cytochrome_P450_monoxygenase"/>
</dbReference>
<proteinExistence type="inferred from homology"/>
<dbReference type="KEGG" id="parq:DSM112329_01215"/>
<dbReference type="GO" id="GO:0016705">
    <property type="term" value="F:oxidoreductase activity, acting on paired donors, with incorporation or reduction of molecular oxygen"/>
    <property type="evidence" value="ECO:0007669"/>
    <property type="project" value="InterPro"/>
</dbReference>
<accession>A0AAU7ARZ2</accession>
<dbReference type="PANTHER" id="PTHR24305">
    <property type="entry name" value="CYTOCHROME P450"/>
    <property type="match status" value="1"/>
</dbReference>
<sequence length="449" mass="49460">MSSRAVLPPGPAAPPLVQTARWVRDPVTFFERCRNRYGRRFTVRFLFGPPIVSLSDPAEVKAIFGAPPDVLEPGFGGKILEPVLGSRSVLVLDGDDHLRQRRLMLPAFHGERMATLTGVLEEVTERAVAEWPRDRPIELHPRLQALTLEVILRAVFGLEPGPRLDALRTVFTAYLEEASKPHNMPTGLQRDLGRLSPWGRFLRVREQALGLVSAEIARRRTADQGDHGDVLAMLLGATEEDGTPMRDLDIRDELVTLLVAGHETTASQLAWTCERLVRTPDVLARAQAAVDAGDDAYLTATIQEALRCRPVLMFAQPRFVARPITVGDVAYPAGSCALTANVHLVHHDPDIYPDPYAFRPERFLEQAPGTFTWLPFGGGRRRCLGQAFAMLEMRVVLAALLRTTDLARDPAAAPGDEAHLRRHITVSPAEGARLVLQSRRTTRPAAAAA</sequence>
<evidence type="ECO:0000256" key="1">
    <source>
        <dbReference type="ARBA" id="ARBA00001971"/>
    </source>
</evidence>
<dbReference type="InterPro" id="IPR036396">
    <property type="entry name" value="Cyt_P450_sf"/>
</dbReference>
<dbReference type="AlphaFoldDB" id="A0AAU7ARZ2"/>
<keyword evidence="3 4" id="KW-0479">Metal-binding</keyword>
<keyword evidence="3 4" id="KW-0408">Iron</keyword>
<dbReference type="CDD" id="cd11053">
    <property type="entry name" value="CYP110-like"/>
    <property type="match status" value="1"/>
</dbReference>
<feature type="binding site" description="axial binding residue" evidence="3">
    <location>
        <position position="383"/>
    </location>
    <ligand>
        <name>heme</name>
        <dbReference type="ChEBI" id="CHEBI:30413"/>
    </ligand>
    <ligandPart>
        <name>Fe</name>
        <dbReference type="ChEBI" id="CHEBI:18248"/>
    </ligandPart>
</feature>
<keyword evidence="4 5" id="KW-0560">Oxidoreductase</keyword>
<keyword evidence="4" id="KW-0503">Monooxygenase</keyword>
<dbReference type="GO" id="GO:0005506">
    <property type="term" value="F:iron ion binding"/>
    <property type="evidence" value="ECO:0007669"/>
    <property type="project" value="InterPro"/>
</dbReference>
<dbReference type="Gene3D" id="1.10.630.10">
    <property type="entry name" value="Cytochrome P450"/>
    <property type="match status" value="1"/>
</dbReference>
<dbReference type="SUPFAM" id="SSF48264">
    <property type="entry name" value="Cytochrome P450"/>
    <property type="match status" value="1"/>
</dbReference>
<gene>
    <name evidence="5" type="ORF">DSM112329_01215</name>
</gene>
<organism evidence="5">
    <name type="scientific">Paraconexibacter sp. AEG42_29</name>
    <dbReference type="NCBI Taxonomy" id="2997339"/>
    <lineage>
        <taxon>Bacteria</taxon>
        <taxon>Bacillati</taxon>
        <taxon>Actinomycetota</taxon>
        <taxon>Thermoleophilia</taxon>
        <taxon>Solirubrobacterales</taxon>
        <taxon>Paraconexibacteraceae</taxon>
        <taxon>Paraconexibacter</taxon>
    </lineage>
</organism>
<evidence type="ECO:0000313" key="5">
    <source>
        <dbReference type="EMBL" id="XAY04382.1"/>
    </source>
</evidence>
<dbReference type="GO" id="GO:0020037">
    <property type="term" value="F:heme binding"/>
    <property type="evidence" value="ECO:0007669"/>
    <property type="project" value="InterPro"/>
</dbReference>
<evidence type="ECO:0000256" key="4">
    <source>
        <dbReference type="RuleBase" id="RU000461"/>
    </source>
</evidence>
<reference evidence="5" key="1">
    <citation type="submission" date="2022-12" db="EMBL/GenBank/DDBJ databases">
        <title>Paraconexibacter alkalitolerans sp. nov. and Baekduia alba sp. nov., isolated from soil and emended description of the genera Paraconexibacter (Chun et al., 2020) and Baekduia (An et al., 2020).</title>
        <authorList>
            <person name="Vieira S."/>
            <person name="Huber K.J."/>
            <person name="Geppert A."/>
            <person name="Wolf J."/>
            <person name="Neumann-Schaal M."/>
            <person name="Muesken M."/>
            <person name="Overmann J."/>
        </authorList>
    </citation>
    <scope>NUCLEOTIDE SEQUENCE</scope>
    <source>
        <strain evidence="5">AEG42_29</strain>
    </source>
</reference>
<dbReference type="EC" id="1.14.-.-" evidence="5"/>
<dbReference type="PROSITE" id="PS00086">
    <property type="entry name" value="CYTOCHROME_P450"/>
    <property type="match status" value="1"/>
</dbReference>
<dbReference type="EMBL" id="CP114014">
    <property type="protein sequence ID" value="XAY04382.1"/>
    <property type="molecule type" value="Genomic_DNA"/>
</dbReference>
<dbReference type="InterPro" id="IPR001128">
    <property type="entry name" value="Cyt_P450"/>
</dbReference>
<name>A0AAU7ARZ2_9ACTN</name>
<keyword evidence="3 4" id="KW-0349">Heme</keyword>
<dbReference type="PRINTS" id="PR00385">
    <property type="entry name" value="P450"/>
</dbReference>
<evidence type="ECO:0000256" key="3">
    <source>
        <dbReference type="PIRSR" id="PIRSR602401-1"/>
    </source>
</evidence>
<comment type="similarity">
    <text evidence="2 4">Belongs to the cytochrome P450 family.</text>
</comment>
<evidence type="ECO:0000256" key="2">
    <source>
        <dbReference type="ARBA" id="ARBA00010617"/>
    </source>
</evidence>
<protein>
    <submittedName>
        <fullName evidence="5">Cytochrome P450 138</fullName>
        <ecNumber evidence="5">1.14.-.-</ecNumber>
    </submittedName>
</protein>
<dbReference type="PANTHER" id="PTHR24305:SF166">
    <property type="entry name" value="CYTOCHROME P450 12A4, MITOCHONDRIAL-RELATED"/>
    <property type="match status" value="1"/>
</dbReference>
<dbReference type="GO" id="GO:0004497">
    <property type="term" value="F:monooxygenase activity"/>
    <property type="evidence" value="ECO:0007669"/>
    <property type="project" value="UniProtKB-KW"/>
</dbReference>
<dbReference type="InterPro" id="IPR002401">
    <property type="entry name" value="Cyt_P450_E_grp-I"/>
</dbReference>
<dbReference type="Pfam" id="PF00067">
    <property type="entry name" value="p450"/>
    <property type="match status" value="1"/>
</dbReference>
<comment type="cofactor">
    <cofactor evidence="1 3">
        <name>heme</name>
        <dbReference type="ChEBI" id="CHEBI:30413"/>
    </cofactor>
</comment>